<dbReference type="InterPro" id="IPR011545">
    <property type="entry name" value="DEAD/DEAH_box_helicase_dom"/>
</dbReference>
<evidence type="ECO:0000256" key="3">
    <source>
        <dbReference type="ARBA" id="ARBA00022806"/>
    </source>
</evidence>
<evidence type="ECO:0000313" key="9">
    <source>
        <dbReference type="Proteomes" id="UP000461880"/>
    </source>
</evidence>
<dbReference type="EMBL" id="VUMN01000006">
    <property type="protein sequence ID" value="MSS58076.1"/>
    <property type="molecule type" value="Genomic_DNA"/>
</dbReference>
<dbReference type="GO" id="GO:0003676">
    <property type="term" value="F:nucleic acid binding"/>
    <property type="evidence" value="ECO:0007669"/>
    <property type="project" value="InterPro"/>
</dbReference>
<protein>
    <submittedName>
        <fullName evidence="8">DEAD/DEAH box helicase</fullName>
    </submittedName>
</protein>
<organism evidence="8 9">
    <name type="scientific">Stecheria intestinalis</name>
    <dbReference type="NCBI Taxonomy" id="2606630"/>
    <lineage>
        <taxon>Bacteria</taxon>
        <taxon>Bacillati</taxon>
        <taxon>Bacillota</taxon>
        <taxon>Erysipelotrichia</taxon>
        <taxon>Erysipelotrichales</taxon>
        <taxon>Erysipelotrichaceae</taxon>
        <taxon>Stecheria</taxon>
    </lineage>
</organism>
<keyword evidence="2" id="KW-0378">Hydrolase</keyword>
<evidence type="ECO:0000259" key="7">
    <source>
        <dbReference type="PROSITE" id="PS51194"/>
    </source>
</evidence>
<dbReference type="InterPro" id="IPR027417">
    <property type="entry name" value="P-loop_NTPase"/>
</dbReference>
<comment type="caution">
    <text evidence="8">The sequence shown here is derived from an EMBL/GenBank/DDBJ whole genome shotgun (WGS) entry which is preliminary data.</text>
</comment>
<dbReference type="RefSeq" id="WP_105303848.1">
    <property type="nucleotide sequence ID" value="NZ_VUMN01000006.1"/>
</dbReference>
<keyword evidence="1" id="KW-0547">Nucleotide-binding</keyword>
<evidence type="ECO:0000256" key="4">
    <source>
        <dbReference type="ARBA" id="ARBA00022840"/>
    </source>
</evidence>
<gene>
    <name evidence="8" type="ORF">FYJ51_04070</name>
</gene>
<reference evidence="8 9" key="1">
    <citation type="submission" date="2019-08" db="EMBL/GenBank/DDBJ databases">
        <title>In-depth cultivation of the pig gut microbiome towards novel bacterial diversity and tailored functional studies.</title>
        <authorList>
            <person name="Wylensek D."/>
            <person name="Hitch T.C.A."/>
            <person name="Clavel T."/>
        </authorList>
    </citation>
    <scope>NUCLEOTIDE SEQUENCE [LARGE SCALE GENOMIC DNA]</scope>
    <source>
        <strain evidence="8 9">Oil+RF-744-GAM-WT-6</strain>
    </source>
</reference>
<dbReference type="InterPro" id="IPR014001">
    <property type="entry name" value="Helicase_ATP-bd"/>
</dbReference>
<dbReference type="Pfam" id="PF00270">
    <property type="entry name" value="DEAD"/>
    <property type="match status" value="1"/>
</dbReference>
<keyword evidence="9" id="KW-1185">Reference proteome</keyword>
<dbReference type="GO" id="GO:0005524">
    <property type="term" value="F:ATP binding"/>
    <property type="evidence" value="ECO:0007669"/>
    <property type="project" value="UniProtKB-KW"/>
</dbReference>
<dbReference type="Pfam" id="PF00271">
    <property type="entry name" value="Helicase_C"/>
    <property type="match status" value="1"/>
</dbReference>
<proteinExistence type="inferred from homology"/>
<evidence type="ECO:0000313" key="8">
    <source>
        <dbReference type="EMBL" id="MSS58076.1"/>
    </source>
</evidence>
<dbReference type="CDD" id="cd18787">
    <property type="entry name" value="SF2_C_DEAD"/>
    <property type="match status" value="1"/>
</dbReference>
<dbReference type="InterPro" id="IPR044742">
    <property type="entry name" value="DEAD/DEAH_RhlB"/>
</dbReference>
<feature type="domain" description="Helicase C-terminal" evidence="7">
    <location>
        <begin position="229"/>
        <end position="374"/>
    </location>
</feature>
<comment type="similarity">
    <text evidence="5">Belongs to the DEAD box helicase family.</text>
</comment>
<feature type="domain" description="Helicase ATP-binding" evidence="6">
    <location>
        <begin position="32"/>
        <end position="205"/>
    </location>
</feature>
<dbReference type="SMART" id="SM00490">
    <property type="entry name" value="HELICc"/>
    <property type="match status" value="1"/>
</dbReference>
<dbReference type="PROSITE" id="PS51192">
    <property type="entry name" value="HELICASE_ATP_BIND_1"/>
    <property type="match status" value="1"/>
</dbReference>
<dbReference type="Gene3D" id="3.40.50.300">
    <property type="entry name" value="P-loop containing nucleotide triphosphate hydrolases"/>
    <property type="match status" value="2"/>
</dbReference>
<evidence type="ECO:0000256" key="2">
    <source>
        <dbReference type="ARBA" id="ARBA00022801"/>
    </source>
</evidence>
<dbReference type="GO" id="GO:0003724">
    <property type="term" value="F:RNA helicase activity"/>
    <property type="evidence" value="ECO:0007669"/>
    <property type="project" value="TreeGrafter"/>
</dbReference>
<dbReference type="SMART" id="SM00487">
    <property type="entry name" value="DEXDc"/>
    <property type="match status" value="1"/>
</dbReference>
<dbReference type="Proteomes" id="UP000461880">
    <property type="component" value="Unassembled WGS sequence"/>
</dbReference>
<dbReference type="GO" id="GO:0005829">
    <property type="term" value="C:cytosol"/>
    <property type="evidence" value="ECO:0007669"/>
    <property type="project" value="TreeGrafter"/>
</dbReference>
<name>A0A7X2NR59_9FIRM</name>
<evidence type="ECO:0000256" key="1">
    <source>
        <dbReference type="ARBA" id="ARBA00022741"/>
    </source>
</evidence>
<dbReference type="CDD" id="cd00268">
    <property type="entry name" value="DEADc"/>
    <property type="match status" value="1"/>
</dbReference>
<sequence length="380" mass="42505">MTSETLIQNQLLQKRLQKLGVREYSAIQKAVIPHAETGEDILAIAPAGSGKTYAYLIPILECIPHQTGTKHKPSALILSPTRELCTQIAETSRSLLEGQEGIRTALLTGGVDMNLQVRKFSKGADIVVATPSRLLDHLRRHTFRPDQCQILVLDECDEMLSMGFRKQVQEVIAQVIPQQIMLFSATASDDVRKLAESMLKHPFSITIDEDPSFQAEPDLYHLIVPPQRQTEAIASLLKNQSRALIFCNTRNGCDRLRMELDHRGIYCGSIHSEMDPAFRRKLLKEFRAGTLPVLIATDVAARGINLSDLDLVISLGWPDQEEFLVHRISRTARSGKPGKAILLLSPKEKDRISRIPALTGRTSRTLPIRSEKQTAKHPRH</sequence>
<dbReference type="AlphaFoldDB" id="A0A7X2NR59"/>
<dbReference type="PANTHER" id="PTHR47959">
    <property type="entry name" value="ATP-DEPENDENT RNA HELICASE RHLE-RELATED"/>
    <property type="match status" value="1"/>
</dbReference>
<evidence type="ECO:0000256" key="5">
    <source>
        <dbReference type="ARBA" id="ARBA00038437"/>
    </source>
</evidence>
<dbReference type="SUPFAM" id="SSF52540">
    <property type="entry name" value="P-loop containing nucleoside triphosphate hydrolases"/>
    <property type="match status" value="1"/>
</dbReference>
<dbReference type="PROSITE" id="PS51194">
    <property type="entry name" value="HELICASE_CTER"/>
    <property type="match status" value="1"/>
</dbReference>
<evidence type="ECO:0000259" key="6">
    <source>
        <dbReference type="PROSITE" id="PS51192"/>
    </source>
</evidence>
<dbReference type="PANTHER" id="PTHR47959:SF1">
    <property type="entry name" value="ATP-DEPENDENT RNA HELICASE DBPA"/>
    <property type="match status" value="1"/>
</dbReference>
<dbReference type="GO" id="GO:0016787">
    <property type="term" value="F:hydrolase activity"/>
    <property type="evidence" value="ECO:0007669"/>
    <property type="project" value="UniProtKB-KW"/>
</dbReference>
<keyword evidence="4" id="KW-0067">ATP-binding</keyword>
<dbReference type="InterPro" id="IPR001650">
    <property type="entry name" value="Helicase_C-like"/>
</dbReference>
<dbReference type="InterPro" id="IPR050079">
    <property type="entry name" value="DEAD_box_RNA_helicase"/>
</dbReference>
<keyword evidence="3 8" id="KW-0347">Helicase</keyword>
<accession>A0A7X2NR59</accession>